<sequence length="31" mass="3633">MDHRRHDGDPYTFGTSKDSDLFLSKDYKSRG</sequence>
<evidence type="ECO:0000313" key="2">
    <source>
        <dbReference type="Proteomes" id="UP001177000"/>
    </source>
</evidence>
<gene>
    <name evidence="1" type="ORF">DAPPPG215_27230</name>
</gene>
<organism evidence="1 2">
    <name type="scientific">Pseudomonas syringae pv. tomato</name>
    <dbReference type="NCBI Taxonomy" id="323"/>
    <lineage>
        <taxon>Bacteria</taxon>
        <taxon>Pseudomonadati</taxon>
        <taxon>Pseudomonadota</taxon>
        <taxon>Gammaproteobacteria</taxon>
        <taxon>Pseudomonadales</taxon>
        <taxon>Pseudomonadaceae</taxon>
        <taxon>Pseudomonas</taxon>
    </lineage>
</organism>
<reference evidence="1" key="1">
    <citation type="submission" date="2023-03" db="EMBL/GenBank/DDBJ databases">
        <authorList>
            <person name="Pothier F. J."/>
        </authorList>
    </citation>
    <scope>NUCLEOTIDE SEQUENCE</scope>
    <source>
        <strain evidence="1">DAPP-PG 215</strain>
    </source>
</reference>
<accession>A0AAV1BTW7</accession>
<proteinExistence type="predicted"/>
<evidence type="ECO:0000313" key="1">
    <source>
        <dbReference type="EMBL" id="CAI8990867.1"/>
    </source>
</evidence>
<dbReference type="Proteomes" id="UP001177000">
    <property type="component" value="Chromosome"/>
</dbReference>
<dbReference type="AlphaFoldDB" id="A0AAV1BTW7"/>
<dbReference type="EMBL" id="OX458335">
    <property type="protein sequence ID" value="CAI8990867.1"/>
    <property type="molecule type" value="Genomic_DNA"/>
</dbReference>
<protein>
    <submittedName>
        <fullName evidence="1">Uncharacterized protein</fullName>
    </submittedName>
</protein>
<name>A0AAV1BTW7_PSEUB</name>